<proteinExistence type="predicted"/>
<dbReference type="Proteomes" id="UP000179145">
    <property type="component" value="Chromosome"/>
</dbReference>
<dbReference type="KEGG" id="kba:A0U89_10175"/>
<dbReference type="RefSeq" id="WP_029604070.1">
    <property type="nucleotide sequence ID" value="NZ_BJVW01000001.1"/>
</dbReference>
<evidence type="ECO:0000313" key="1">
    <source>
        <dbReference type="EMBL" id="AOX17446.1"/>
    </source>
</evidence>
<keyword evidence="2" id="KW-1185">Reference proteome</keyword>
<reference evidence="1 2" key="1">
    <citation type="journal article" date="2016" name="Microb. Cell Fact.">
        <title>Dissection of exopolysaccharide biosynthesis in Kozakia baliensis.</title>
        <authorList>
            <person name="Brandt J.U."/>
            <person name="Jakob F."/>
            <person name="Behr J."/>
            <person name="Geissler A.J."/>
            <person name="Vogel R.F."/>
        </authorList>
    </citation>
    <scope>NUCLEOTIDE SEQUENCE [LARGE SCALE GENOMIC DNA]</scope>
    <source>
        <strain evidence="1 2">DSM 14400</strain>
    </source>
</reference>
<dbReference type="OrthoDB" id="7274630at2"/>
<name>A0A1D8UUX5_9PROT</name>
<gene>
    <name evidence="1" type="ORF">A0U89_10175</name>
</gene>
<dbReference type="EMBL" id="CP014674">
    <property type="protein sequence ID" value="AOX17446.1"/>
    <property type="molecule type" value="Genomic_DNA"/>
</dbReference>
<dbReference type="STRING" id="153496.A0U89_10175"/>
<sequence>MATYPTLDSLYGAIKNGSLNLSDGLPTYGGDEPIDAPEIWSWDPYRYMVGTSAADLALIPRDDWEGEVKFEE</sequence>
<evidence type="ECO:0000313" key="2">
    <source>
        <dbReference type="Proteomes" id="UP000179145"/>
    </source>
</evidence>
<dbReference type="AlphaFoldDB" id="A0A1D8UUX5"/>
<organism evidence="1 2">
    <name type="scientific">Kozakia baliensis</name>
    <dbReference type="NCBI Taxonomy" id="153496"/>
    <lineage>
        <taxon>Bacteria</taxon>
        <taxon>Pseudomonadati</taxon>
        <taxon>Pseudomonadota</taxon>
        <taxon>Alphaproteobacteria</taxon>
        <taxon>Acetobacterales</taxon>
        <taxon>Acetobacteraceae</taxon>
        <taxon>Kozakia</taxon>
    </lineage>
</organism>
<protein>
    <submittedName>
        <fullName evidence="1">Uncharacterized protein</fullName>
    </submittedName>
</protein>
<accession>A0A1D8UUX5</accession>